<evidence type="ECO:0000313" key="4">
    <source>
        <dbReference type="Proteomes" id="UP001303046"/>
    </source>
</evidence>
<feature type="signal peptide" evidence="2">
    <location>
        <begin position="1"/>
        <end position="18"/>
    </location>
</feature>
<protein>
    <submittedName>
        <fullName evidence="3">Uncharacterized protein</fullName>
    </submittedName>
</protein>
<comment type="caution">
    <text evidence="3">The sequence shown here is derived from an EMBL/GenBank/DDBJ whole genome shotgun (WGS) entry which is preliminary data.</text>
</comment>
<proteinExistence type="predicted"/>
<dbReference type="Proteomes" id="UP001303046">
    <property type="component" value="Unassembled WGS sequence"/>
</dbReference>
<organism evidence="3 4">
    <name type="scientific">Necator americanus</name>
    <name type="common">Human hookworm</name>
    <dbReference type="NCBI Taxonomy" id="51031"/>
    <lineage>
        <taxon>Eukaryota</taxon>
        <taxon>Metazoa</taxon>
        <taxon>Ecdysozoa</taxon>
        <taxon>Nematoda</taxon>
        <taxon>Chromadorea</taxon>
        <taxon>Rhabditida</taxon>
        <taxon>Rhabditina</taxon>
        <taxon>Rhabditomorpha</taxon>
        <taxon>Strongyloidea</taxon>
        <taxon>Ancylostomatidae</taxon>
        <taxon>Bunostominae</taxon>
        <taxon>Necator</taxon>
    </lineage>
</organism>
<feature type="compositionally biased region" description="Basic and acidic residues" evidence="1">
    <location>
        <begin position="58"/>
        <end position="74"/>
    </location>
</feature>
<evidence type="ECO:0000256" key="2">
    <source>
        <dbReference type="SAM" id="SignalP"/>
    </source>
</evidence>
<feature type="chain" id="PRO_5046223110" evidence="2">
    <location>
        <begin position="19"/>
        <end position="111"/>
    </location>
</feature>
<gene>
    <name evidence="3" type="primary">Necator_chrIII.g10738</name>
    <name evidence="3" type="ORF">RB195_009973</name>
</gene>
<reference evidence="3 4" key="1">
    <citation type="submission" date="2023-08" db="EMBL/GenBank/DDBJ databases">
        <title>A Necator americanus chromosomal reference genome.</title>
        <authorList>
            <person name="Ilik V."/>
            <person name="Petrzelkova K.J."/>
            <person name="Pardy F."/>
            <person name="Fuh T."/>
            <person name="Niatou-Singa F.S."/>
            <person name="Gouil Q."/>
            <person name="Baker L."/>
            <person name="Ritchie M.E."/>
            <person name="Jex A.R."/>
            <person name="Gazzola D."/>
            <person name="Li H."/>
            <person name="Toshio Fujiwara R."/>
            <person name="Zhan B."/>
            <person name="Aroian R.V."/>
            <person name="Pafco B."/>
            <person name="Schwarz E.M."/>
        </authorList>
    </citation>
    <scope>NUCLEOTIDE SEQUENCE [LARGE SCALE GENOMIC DNA]</scope>
    <source>
        <strain evidence="3 4">Aroian</strain>
        <tissue evidence="3">Whole animal</tissue>
    </source>
</reference>
<sequence length="111" mass="12162">MVVIGFLILICLKRRPFCVPPTSRDLDQAEMFKPKQDAVGRVISKQGTISAKSAGFSFKDHGDDIGTDMSEEKGPQNPEPVQAPDENNANDCEKRLSHSKSAKKNQTDTGD</sequence>
<dbReference type="EMBL" id="JAVFWL010000003">
    <property type="protein sequence ID" value="KAK6742423.1"/>
    <property type="molecule type" value="Genomic_DNA"/>
</dbReference>
<keyword evidence="4" id="KW-1185">Reference proteome</keyword>
<evidence type="ECO:0000256" key="1">
    <source>
        <dbReference type="SAM" id="MobiDB-lite"/>
    </source>
</evidence>
<name>A0ABR1CVU7_NECAM</name>
<feature type="region of interest" description="Disordered" evidence="1">
    <location>
        <begin position="53"/>
        <end position="111"/>
    </location>
</feature>
<keyword evidence="2" id="KW-0732">Signal</keyword>
<evidence type="ECO:0000313" key="3">
    <source>
        <dbReference type="EMBL" id="KAK6742423.1"/>
    </source>
</evidence>
<accession>A0ABR1CVU7</accession>